<dbReference type="InterPro" id="IPR005467">
    <property type="entry name" value="His_kinase_dom"/>
</dbReference>
<dbReference type="GO" id="GO:0000155">
    <property type="term" value="F:phosphorelay sensor kinase activity"/>
    <property type="evidence" value="ECO:0007669"/>
    <property type="project" value="InterPro"/>
</dbReference>
<keyword evidence="4" id="KW-0418">Kinase</keyword>
<comment type="caution">
    <text evidence="9">The sequence shown here is derived from an EMBL/GenBank/DDBJ whole genome shotgun (WGS) entry which is preliminary data.</text>
</comment>
<accession>A0A0C1RDJ0</accession>
<evidence type="ECO:0000256" key="5">
    <source>
        <dbReference type="ARBA" id="ARBA00023012"/>
    </source>
</evidence>
<dbReference type="Pfam" id="PF02518">
    <property type="entry name" value="HATPase_c"/>
    <property type="match status" value="1"/>
</dbReference>
<dbReference type="InterPro" id="IPR027417">
    <property type="entry name" value="P-loop_NTPase"/>
</dbReference>
<dbReference type="InterPro" id="IPR029016">
    <property type="entry name" value="GAF-like_dom_sf"/>
</dbReference>
<dbReference type="Gene3D" id="1.10.510.10">
    <property type="entry name" value="Transferase(Phosphotransferase) domain 1"/>
    <property type="match status" value="1"/>
</dbReference>
<dbReference type="InterPro" id="IPR003661">
    <property type="entry name" value="HisK_dim/P_dom"/>
</dbReference>
<dbReference type="InterPro" id="IPR053159">
    <property type="entry name" value="Hybrid_Histidine_Kinase"/>
</dbReference>
<keyword evidence="10" id="KW-1185">Reference proteome</keyword>
<dbReference type="InterPro" id="IPR003594">
    <property type="entry name" value="HATPase_dom"/>
</dbReference>
<evidence type="ECO:0000313" key="8">
    <source>
        <dbReference type="EMBL" id="KAF3886268.1"/>
    </source>
</evidence>
<dbReference type="CDD" id="cd14014">
    <property type="entry name" value="STKc_PknB_like"/>
    <property type="match status" value="1"/>
</dbReference>
<dbReference type="InterPro" id="IPR036097">
    <property type="entry name" value="HisK_dim/P_sf"/>
</dbReference>
<dbReference type="InterPro" id="IPR000719">
    <property type="entry name" value="Prot_kinase_dom"/>
</dbReference>
<dbReference type="InterPro" id="IPR008271">
    <property type="entry name" value="Ser/Thr_kinase_AS"/>
</dbReference>
<dbReference type="PANTHER" id="PTHR43642">
    <property type="entry name" value="HYBRID SIGNAL TRANSDUCTION HISTIDINE KINASE G"/>
    <property type="match status" value="1"/>
</dbReference>
<protein>
    <recommendedName>
        <fullName evidence="2">histidine kinase</fullName>
        <ecNumber evidence="2">2.7.13.3</ecNumber>
    </recommendedName>
</protein>
<evidence type="ECO:0000313" key="9">
    <source>
        <dbReference type="EMBL" id="KIE10300.1"/>
    </source>
</evidence>
<dbReference type="Proteomes" id="UP000029738">
    <property type="component" value="Unassembled WGS sequence"/>
</dbReference>
<dbReference type="SUPFAM" id="SSF52540">
    <property type="entry name" value="P-loop containing nucleoside triphosphate hydrolases"/>
    <property type="match status" value="1"/>
</dbReference>
<evidence type="ECO:0000259" key="6">
    <source>
        <dbReference type="PROSITE" id="PS50011"/>
    </source>
</evidence>
<dbReference type="STRING" id="1479485.DA73_0217105"/>
<keyword evidence="5" id="KW-0902">Two-component regulatory system</keyword>
<evidence type="ECO:0000256" key="2">
    <source>
        <dbReference type="ARBA" id="ARBA00012438"/>
    </source>
</evidence>
<dbReference type="Gene3D" id="1.10.287.130">
    <property type="match status" value="1"/>
</dbReference>
<comment type="catalytic activity">
    <reaction evidence="1">
        <text>ATP + protein L-histidine = ADP + protein N-phospho-L-histidine.</text>
        <dbReference type="EC" id="2.7.13.3"/>
    </reaction>
</comment>
<name>A0A0C1RDJ0_9CYAN</name>
<feature type="domain" description="Protein kinase" evidence="6">
    <location>
        <begin position="11"/>
        <end position="282"/>
    </location>
</feature>
<dbReference type="EMBL" id="JHEG04000001">
    <property type="protein sequence ID" value="KAF3886268.1"/>
    <property type="molecule type" value="Genomic_DNA"/>
</dbReference>
<dbReference type="InterPro" id="IPR003018">
    <property type="entry name" value="GAF"/>
</dbReference>
<organism evidence="9">
    <name type="scientific">Tolypothrix bouteillei VB521301</name>
    <dbReference type="NCBI Taxonomy" id="1479485"/>
    <lineage>
        <taxon>Bacteria</taxon>
        <taxon>Bacillati</taxon>
        <taxon>Cyanobacteriota</taxon>
        <taxon>Cyanophyceae</taxon>
        <taxon>Nostocales</taxon>
        <taxon>Tolypothrichaceae</taxon>
        <taxon>Tolypothrix</taxon>
    </lineage>
</organism>
<dbReference type="PANTHER" id="PTHR43642:SF1">
    <property type="entry name" value="HYBRID SIGNAL TRANSDUCTION HISTIDINE KINASE G"/>
    <property type="match status" value="1"/>
</dbReference>
<dbReference type="InterPro" id="IPR004358">
    <property type="entry name" value="Sig_transdc_His_kin-like_C"/>
</dbReference>
<dbReference type="Gene3D" id="3.30.450.40">
    <property type="match status" value="1"/>
</dbReference>
<dbReference type="SMART" id="SM00387">
    <property type="entry name" value="HATPase_c"/>
    <property type="match status" value="1"/>
</dbReference>
<dbReference type="PROSITE" id="PS50109">
    <property type="entry name" value="HIS_KIN"/>
    <property type="match status" value="1"/>
</dbReference>
<proteinExistence type="predicted"/>
<dbReference type="SMART" id="SM00220">
    <property type="entry name" value="S_TKc"/>
    <property type="match status" value="1"/>
</dbReference>
<evidence type="ECO:0000313" key="10">
    <source>
        <dbReference type="Proteomes" id="UP000029738"/>
    </source>
</evidence>
<dbReference type="OrthoDB" id="573511at2"/>
<evidence type="ECO:0000259" key="7">
    <source>
        <dbReference type="PROSITE" id="PS50109"/>
    </source>
</evidence>
<keyword evidence="4" id="KW-0808">Transferase</keyword>
<dbReference type="Pfam" id="PF13191">
    <property type="entry name" value="AAA_16"/>
    <property type="match status" value="1"/>
</dbReference>
<dbReference type="RefSeq" id="WP_038074938.1">
    <property type="nucleotide sequence ID" value="NZ_JHEG04000001.1"/>
</dbReference>
<dbReference type="CDD" id="cd00082">
    <property type="entry name" value="HisKA"/>
    <property type="match status" value="1"/>
</dbReference>
<dbReference type="GO" id="GO:0005524">
    <property type="term" value="F:ATP binding"/>
    <property type="evidence" value="ECO:0007669"/>
    <property type="project" value="InterPro"/>
</dbReference>
<dbReference type="EC" id="2.7.13.3" evidence="2"/>
<dbReference type="SUPFAM" id="SSF47384">
    <property type="entry name" value="Homodimeric domain of signal transducing histidine kinase"/>
    <property type="match status" value="1"/>
</dbReference>
<dbReference type="InterPro" id="IPR011009">
    <property type="entry name" value="Kinase-like_dom_sf"/>
</dbReference>
<reference evidence="9" key="1">
    <citation type="journal article" date="2015" name="Genome Announc.">
        <title>Draft Genome Sequence of Tolypothrix boutellei Strain VB521301.</title>
        <authorList>
            <person name="Chandrababunaidu M.M."/>
            <person name="Singh D."/>
            <person name="Sen D."/>
            <person name="Bhan S."/>
            <person name="Das S."/>
            <person name="Gupta A."/>
            <person name="Adhikary S.P."/>
            <person name="Tripathy S."/>
        </authorList>
    </citation>
    <scope>NUCLEOTIDE SEQUENCE</scope>
    <source>
        <strain evidence="9">VB521301</strain>
    </source>
</reference>
<dbReference type="Gene3D" id="3.30.565.10">
    <property type="entry name" value="Histidine kinase-like ATPase, C-terminal domain"/>
    <property type="match status" value="1"/>
</dbReference>
<dbReference type="Gene3D" id="3.30.200.20">
    <property type="entry name" value="Phosphorylase Kinase, domain 1"/>
    <property type="match status" value="1"/>
</dbReference>
<dbReference type="EMBL" id="JHEG02000048">
    <property type="protein sequence ID" value="KIE10300.1"/>
    <property type="molecule type" value="Genomic_DNA"/>
</dbReference>
<dbReference type="Pfam" id="PF01590">
    <property type="entry name" value="GAF"/>
    <property type="match status" value="1"/>
</dbReference>
<dbReference type="SMART" id="SM00065">
    <property type="entry name" value="GAF"/>
    <property type="match status" value="1"/>
</dbReference>
<sequence length="1786" mass="201553">MIATQVSIPEYKVNEKLYDGSRTVVYRGYREVDGKPVVIKLQKNPYPSFSELVQFRNQYTITKHLSLPGIIQTYSLEAYQNRYALVMEDFGGISLKEWRERVGERGMGESPETLIEFLQIAISLCDTLDILIRNRIVHKDIKSANILINPETKQVKLIDFSIASLLPRETQTLISPNVLEGTLSYLSPEQTGRMNRGIDYRTDFYSLGVTFYELLTGELPFQSDDAMELVYCHIAQQPPALRSKGKEIPQVLDNIVMKLMAKNAENRYQSALGLKYDLETCLQQLRDSGKIESFQIAQRDLCDRFIIPEKLYGREKEVAKLLAAFARVEEKRKAELMLVAGFSGTGKTAIINEVHKPIVRQHGYFIKGKFDQFNCNIPFSAFVQAFRDLMGQLLSEDDAQLSIWKNKILQALGDNGQVIIEVIPELESIIGKQPTVTELSGDAVQNRFNLFFQKFIKVFTRKEHPLVIFLDDLQWADSASLKLMQVLMSESENGHFLLIGAYRKNEVFASHPLILTLKKMSMANTEINTIILDALSQESLNQLVADTLTCPPEIAQPLTKLIYQKTKGNPFFSTQFLRALYEDGLIVFDLDARSWQWDIARVKTLALTDDVVQFMTLQLQKLPPATQEVLKLAACIGNNFDLETLAIVSERSQAETADVLWQALQEGFVLPGSDVYKFYIGQTQPENNSAFNNSSARILHGQTALTYKFLHDRVQQAAYGLIPVEWKQRTHLKIGQLLLQSTPHDALTANIFELVNHLNKGILLIESVKEKTELVRLNLLAGQKAKTSAAYKIALDYLNIGLNLLVEESWISEYDLTLNLHLEMIEICFLNTDLERAKQLADVTLKYAKALLDKIKVYDLAILSYSSQNHALKAIEITLNALNLLDIPLETEPPKDLVVKNLINLPVMANPNTLAAMRILSNAYTSAIMAEPNLLAKLAFTAVKLCLEFGNSVIAAVSYVFYGSVLVNSEDINSGYQFGELAVSLLSKFNSRSYYCIVHTMFNLVLRHWKEPIGETVQPLREAMNIGLESGDFYYASLCSKDRCTNLFLMGEPLDYVQQEQIESLELLQKLKQQYSIYYAGMWQQLVLNLRGLSANPYCLIGEGCDEVKLLPILQECGNQTLLFNFYLIKGILLYLLEDYENSVTYNSLAGEYIVASANMTTLPAYNFYSSLALVAQYPNVDLEQQQYLQQIQANQEKMRNWADHAPQNFRHKYYLVEAEQNRVLGQTYKAIEMYELAISGAKENGYTQEEALSNELAAKFYLGWGKEKVAQIYMQEAYYCYARWGAKAKIDDLEKRYLQLLKPILQHKELTSNSSDTIVKRTIHFSNQTSSHSSKTLYSALDFATILKATQALSSEIQLDKLLSTLMQVVMENAGAKKAALLILKNNTLMLEAIATANEGVNLPCVPYETSVDIPTTFINYVKRSLKTIVLDDATDQNDFIADPYLVQSQPKSLLCTPILNQGQLIGLLYLENQLTIGVFTRDRLEVIQILCAQAAIALENARLYQQAQQAQLQIVQSEKMSALGNLVAGVAHEMNNPLGFIAATLQQTQPMISDIKEHLELYQKYFPNPGEEIIKHAEEVDLDYSLEDLPKMIDIMIMACDRLKNISTSLRTFSRADKDYKVAFDIHEGIDSTILILKHRLKANEQRPEIQVITNYGNIPPIQCFPGQLNQVFMNILANAIDALDESNNGRSFVEIQADTNRITITTSMQDKKVKITIADNGKGMTEEVKQKIFDNLFSTKKVGKGTGLGLAISRQIVEEIHSGKLSCNSVVGKGTELIIEIPV</sequence>
<reference evidence="8" key="2">
    <citation type="submission" date="2019-11" db="EMBL/GenBank/DDBJ databases">
        <title>Improved Assembly of Tolypothrix boutellei genome.</title>
        <authorList>
            <person name="Sarangi A.N."/>
            <person name="Mukherjee M."/>
            <person name="Ghosh S."/>
            <person name="Singh D."/>
            <person name="Das A."/>
            <person name="Kant S."/>
            <person name="Prusty A."/>
            <person name="Tripathy S."/>
        </authorList>
    </citation>
    <scope>NUCLEOTIDE SEQUENCE</scope>
    <source>
        <strain evidence="8">VB521301</strain>
    </source>
</reference>
<dbReference type="PROSITE" id="PS00108">
    <property type="entry name" value="PROTEIN_KINASE_ST"/>
    <property type="match status" value="1"/>
</dbReference>
<feature type="domain" description="Histidine kinase" evidence="7">
    <location>
        <begin position="1531"/>
        <end position="1786"/>
    </location>
</feature>
<dbReference type="SUPFAM" id="SSF55874">
    <property type="entry name" value="ATPase domain of HSP90 chaperone/DNA topoisomerase II/histidine kinase"/>
    <property type="match status" value="1"/>
</dbReference>
<dbReference type="PROSITE" id="PS50011">
    <property type="entry name" value="PROTEIN_KINASE_DOM"/>
    <property type="match status" value="1"/>
</dbReference>
<dbReference type="Gene3D" id="3.40.50.300">
    <property type="entry name" value="P-loop containing nucleotide triphosphate hydrolases"/>
    <property type="match status" value="1"/>
</dbReference>
<dbReference type="Pfam" id="PF00069">
    <property type="entry name" value="Pkinase"/>
    <property type="match status" value="1"/>
</dbReference>
<gene>
    <name evidence="9" type="ORF">DA73_0217105</name>
    <name evidence="8" type="ORF">DA73_0400012870</name>
</gene>
<dbReference type="InterPro" id="IPR036890">
    <property type="entry name" value="HATPase_C_sf"/>
</dbReference>
<evidence type="ECO:0000256" key="3">
    <source>
        <dbReference type="ARBA" id="ARBA00022553"/>
    </source>
</evidence>
<dbReference type="SUPFAM" id="SSF56112">
    <property type="entry name" value="Protein kinase-like (PK-like)"/>
    <property type="match status" value="1"/>
</dbReference>
<evidence type="ECO:0000256" key="1">
    <source>
        <dbReference type="ARBA" id="ARBA00000085"/>
    </source>
</evidence>
<dbReference type="PRINTS" id="PR00344">
    <property type="entry name" value="BCTRLSENSOR"/>
</dbReference>
<evidence type="ECO:0000256" key="4">
    <source>
        <dbReference type="ARBA" id="ARBA00022777"/>
    </source>
</evidence>
<dbReference type="InterPro" id="IPR041664">
    <property type="entry name" value="AAA_16"/>
</dbReference>
<keyword evidence="3" id="KW-0597">Phosphoprotein</keyword>
<dbReference type="SUPFAM" id="SSF55781">
    <property type="entry name" value="GAF domain-like"/>
    <property type="match status" value="1"/>
</dbReference>